<evidence type="ECO:0000256" key="4">
    <source>
        <dbReference type="ARBA" id="ARBA00022691"/>
    </source>
</evidence>
<dbReference type="GO" id="GO:0032259">
    <property type="term" value="P:methylation"/>
    <property type="evidence" value="ECO:0007669"/>
    <property type="project" value="UniProtKB-KW"/>
</dbReference>
<dbReference type="InterPro" id="IPR050320">
    <property type="entry name" value="N5-glutamine_MTase"/>
</dbReference>
<keyword evidence="2 8" id="KW-0489">Methyltransferase</keyword>
<dbReference type="InterPro" id="IPR007848">
    <property type="entry name" value="Small_mtfrase_dom"/>
</dbReference>
<keyword evidence="4" id="KW-0949">S-adenosyl-L-methionine</keyword>
<evidence type="ECO:0000256" key="3">
    <source>
        <dbReference type="ARBA" id="ARBA00022679"/>
    </source>
</evidence>
<protein>
    <recommendedName>
        <fullName evidence="1">peptide chain release factor N(5)-glutamine methyltransferase</fullName>
        <ecNumber evidence="1">2.1.1.297</ecNumber>
    </recommendedName>
</protein>
<dbReference type="RefSeq" id="XP_015282683.1">
    <property type="nucleotide sequence ID" value="XM_015427197.1"/>
</dbReference>
<proteinExistence type="predicted"/>
<dbReference type="Pfam" id="PF05175">
    <property type="entry name" value="MTS"/>
    <property type="match status" value="1"/>
</dbReference>
<feature type="domain" description="Methyltransferase small" evidence="6">
    <location>
        <begin position="175"/>
        <end position="266"/>
    </location>
</feature>
<evidence type="ECO:0000313" key="7">
    <source>
        <dbReference type="Proteomes" id="UP000694871"/>
    </source>
</evidence>
<dbReference type="GO" id="GO:0008168">
    <property type="term" value="F:methyltransferase activity"/>
    <property type="evidence" value="ECO:0007669"/>
    <property type="project" value="UniProtKB-KW"/>
</dbReference>
<dbReference type="EC" id="2.1.1.297" evidence="1"/>
<evidence type="ECO:0000256" key="2">
    <source>
        <dbReference type="ARBA" id="ARBA00022603"/>
    </source>
</evidence>
<dbReference type="NCBIfam" id="TIGR00536">
    <property type="entry name" value="hemK_fam"/>
    <property type="match status" value="1"/>
</dbReference>
<dbReference type="Gene3D" id="3.40.50.150">
    <property type="entry name" value="Vaccinia Virus protein VP39"/>
    <property type="match status" value="1"/>
</dbReference>
<sequence length="353" mass="40276">MKVPVSALYEKLLCLLPHHGLLGSLLNPCPRLLRQYSCSKTELVTATDLISYWKDVFEANEIPEAQASSEYIVSHVLGAKTFQSLNASNIARYFTLLFREQSLCPKRISKMPVQYVLGEWDFQDLTLKMKPPVFIPRPETEELVSLVLKDKYKKKKLSSACCRDIWQPPDPLGPVILEIGCGSGAIALSLLRKLPQSRAIAIDKLETAVNLTKENAERLQLQKRIKILHHDVFSSSWECLLHWGLVDIIISNPPYVFHEDMSHLAPEILRYEDLGALEGGHDGMTIIKEILNLAPYILKDFGSMFLEVDPRHPKMVKNWLHSHPDLSLFVSATHKDFCGKPRFLHIQKYKRRS</sequence>
<dbReference type="PANTHER" id="PTHR18895:SF74">
    <property type="entry name" value="MTRF1L RELEASE FACTOR GLUTAMINE METHYLTRANSFERASE"/>
    <property type="match status" value="1"/>
</dbReference>
<dbReference type="PANTHER" id="PTHR18895">
    <property type="entry name" value="HEMK METHYLTRANSFERASE"/>
    <property type="match status" value="1"/>
</dbReference>
<dbReference type="PROSITE" id="PS00092">
    <property type="entry name" value="N6_MTASE"/>
    <property type="match status" value="1"/>
</dbReference>
<dbReference type="InterPro" id="IPR029063">
    <property type="entry name" value="SAM-dependent_MTases_sf"/>
</dbReference>
<name>A0ABM1L9P6_GEKJA</name>
<keyword evidence="3" id="KW-0808">Transferase</keyword>
<evidence type="ECO:0000313" key="8">
    <source>
        <dbReference type="RefSeq" id="XP_015282683.1"/>
    </source>
</evidence>
<organism evidence="7 8">
    <name type="scientific">Gekko japonicus</name>
    <name type="common">Schlegel's Japanese gecko</name>
    <dbReference type="NCBI Taxonomy" id="146911"/>
    <lineage>
        <taxon>Eukaryota</taxon>
        <taxon>Metazoa</taxon>
        <taxon>Chordata</taxon>
        <taxon>Craniata</taxon>
        <taxon>Vertebrata</taxon>
        <taxon>Euteleostomi</taxon>
        <taxon>Lepidosauria</taxon>
        <taxon>Squamata</taxon>
        <taxon>Bifurcata</taxon>
        <taxon>Gekkota</taxon>
        <taxon>Gekkonidae</taxon>
        <taxon>Gekkoninae</taxon>
        <taxon>Gekko</taxon>
    </lineage>
</organism>
<comment type="catalytic activity">
    <reaction evidence="5">
        <text>L-glutaminyl-[peptide chain release factor] + S-adenosyl-L-methionine = N(5)-methyl-L-glutaminyl-[peptide chain release factor] + S-adenosyl-L-homocysteine + H(+)</text>
        <dbReference type="Rhea" id="RHEA:42896"/>
        <dbReference type="Rhea" id="RHEA-COMP:10271"/>
        <dbReference type="Rhea" id="RHEA-COMP:10272"/>
        <dbReference type="ChEBI" id="CHEBI:15378"/>
        <dbReference type="ChEBI" id="CHEBI:30011"/>
        <dbReference type="ChEBI" id="CHEBI:57856"/>
        <dbReference type="ChEBI" id="CHEBI:59789"/>
        <dbReference type="ChEBI" id="CHEBI:61891"/>
        <dbReference type="EC" id="2.1.1.297"/>
    </reaction>
</comment>
<dbReference type="InterPro" id="IPR002052">
    <property type="entry name" value="DNA_methylase_N6_adenine_CS"/>
</dbReference>
<accession>A0ABM1L9P6</accession>
<dbReference type="GeneID" id="107123853"/>
<dbReference type="CDD" id="cd02440">
    <property type="entry name" value="AdoMet_MTases"/>
    <property type="match status" value="1"/>
</dbReference>
<evidence type="ECO:0000256" key="5">
    <source>
        <dbReference type="ARBA" id="ARBA00048391"/>
    </source>
</evidence>
<keyword evidence="7" id="KW-1185">Reference proteome</keyword>
<evidence type="ECO:0000259" key="6">
    <source>
        <dbReference type="Pfam" id="PF05175"/>
    </source>
</evidence>
<reference evidence="8" key="1">
    <citation type="submission" date="2025-08" db="UniProtKB">
        <authorList>
            <consortium name="RefSeq"/>
        </authorList>
    </citation>
    <scope>IDENTIFICATION</scope>
</reference>
<dbReference type="SUPFAM" id="SSF53335">
    <property type="entry name" value="S-adenosyl-L-methionine-dependent methyltransferases"/>
    <property type="match status" value="1"/>
</dbReference>
<dbReference type="Proteomes" id="UP000694871">
    <property type="component" value="Unplaced"/>
</dbReference>
<dbReference type="Gene3D" id="1.10.8.10">
    <property type="entry name" value="DNA helicase RuvA subunit, C-terminal domain"/>
    <property type="match status" value="1"/>
</dbReference>
<evidence type="ECO:0000256" key="1">
    <source>
        <dbReference type="ARBA" id="ARBA00012771"/>
    </source>
</evidence>
<gene>
    <name evidence="8" type="primary">HEMK1</name>
</gene>
<dbReference type="InterPro" id="IPR004556">
    <property type="entry name" value="HemK-like"/>
</dbReference>